<dbReference type="GO" id="GO:0046854">
    <property type="term" value="P:phosphatidylinositol phosphate biosynthetic process"/>
    <property type="evidence" value="ECO:0007669"/>
    <property type="project" value="TreeGrafter"/>
</dbReference>
<comment type="caution">
    <text evidence="5">The sequence shown here is derived from an EMBL/GenBank/DDBJ whole genome shotgun (WGS) entry which is preliminary data.</text>
</comment>
<keyword evidence="6" id="KW-1185">Reference proteome</keyword>
<name>A0A445AZT7_ARAHY</name>
<dbReference type="AlphaFoldDB" id="A0A445AZT7"/>
<keyword evidence="2 3" id="KW-0418">Kinase</keyword>
<keyword evidence="3" id="KW-0067">ATP-binding</keyword>
<protein>
    <recommendedName>
        <fullName evidence="1">1-phosphatidylinositol-4-phosphate 5-kinase</fullName>
        <ecNumber evidence="1">2.7.1.68</ecNumber>
    </recommendedName>
</protein>
<reference evidence="5 6" key="1">
    <citation type="submission" date="2019-01" db="EMBL/GenBank/DDBJ databases">
        <title>Sequencing of cultivated peanut Arachis hypogaea provides insights into genome evolution and oil improvement.</title>
        <authorList>
            <person name="Chen X."/>
        </authorList>
    </citation>
    <scope>NUCLEOTIDE SEQUENCE [LARGE SCALE GENOMIC DNA]</scope>
    <source>
        <strain evidence="6">cv. Fuhuasheng</strain>
        <tissue evidence="5">Leaves</tissue>
    </source>
</reference>
<dbReference type="Gene3D" id="3.30.810.10">
    <property type="entry name" value="2-Layer Sandwich"/>
    <property type="match status" value="1"/>
</dbReference>
<dbReference type="EC" id="2.7.1.68" evidence="1"/>
<dbReference type="GO" id="GO:0005886">
    <property type="term" value="C:plasma membrane"/>
    <property type="evidence" value="ECO:0007669"/>
    <property type="project" value="TreeGrafter"/>
</dbReference>
<dbReference type="SMART" id="SM00330">
    <property type="entry name" value="PIPKc"/>
    <property type="match status" value="1"/>
</dbReference>
<evidence type="ECO:0000256" key="1">
    <source>
        <dbReference type="ARBA" id="ARBA00012172"/>
    </source>
</evidence>
<accession>A0A445AZT7</accession>
<dbReference type="Proteomes" id="UP000289738">
    <property type="component" value="Chromosome B01"/>
</dbReference>
<evidence type="ECO:0000313" key="6">
    <source>
        <dbReference type="Proteomes" id="UP000289738"/>
    </source>
</evidence>
<evidence type="ECO:0000256" key="3">
    <source>
        <dbReference type="PROSITE-ProRule" id="PRU00781"/>
    </source>
</evidence>
<evidence type="ECO:0000256" key="2">
    <source>
        <dbReference type="ARBA" id="ARBA00022777"/>
    </source>
</evidence>
<dbReference type="GO" id="GO:0016308">
    <property type="term" value="F:1-phosphatidylinositol-4-phosphate 5-kinase activity"/>
    <property type="evidence" value="ECO:0007669"/>
    <property type="project" value="UniProtKB-EC"/>
</dbReference>
<feature type="domain" description="PIPK" evidence="4">
    <location>
        <begin position="1"/>
        <end position="165"/>
    </location>
</feature>
<dbReference type="InterPro" id="IPR027483">
    <property type="entry name" value="PInositol-4-P-4/5-kinase_C_sf"/>
</dbReference>
<dbReference type="PANTHER" id="PTHR23086">
    <property type="entry name" value="PHOSPHATIDYLINOSITOL-4-PHOSPHATE 5-KINASE"/>
    <property type="match status" value="1"/>
</dbReference>
<dbReference type="SUPFAM" id="SSF56104">
    <property type="entry name" value="SAICAR synthase-like"/>
    <property type="match status" value="1"/>
</dbReference>
<dbReference type="InterPro" id="IPR023610">
    <property type="entry name" value="PInositol-4/5-P-5/4-kinase"/>
</dbReference>
<keyword evidence="3" id="KW-0808">Transferase</keyword>
<sequence>MGNLFCSKYNTHRRYDLKGSSLGQTTDKPETELNETTILKDLDLNFIFRLQPFRFEEFCSQIDRDCELLEQEGIMDYSLLVGIHFRHISPDGELVPCGSENLIGKAKKSRFLLLLLAKDVALIDSSSSNVPSSKTLITPVQCKSLWRQFKTEIEYSVSQAISAQA</sequence>
<keyword evidence="3" id="KW-0547">Nucleotide-binding</keyword>
<dbReference type="Pfam" id="PF20428">
    <property type="entry name" value="Sey1_3HB"/>
    <property type="match status" value="1"/>
</dbReference>
<dbReference type="GO" id="GO:0005524">
    <property type="term" value="F:ATP binding"/>
    <property type="evidence" value="ECO:0007669"/>
    <property type="project" value="UniProtKB-UniRule"/>
</dbReference>
<gene>
    <name evidence="5" type="ORF">Ahy_B01g056919</name>
</gene>
<proteinExistence type="predicted"/>
<evidence type="ECO:0000313" key="5">
    <source>
        <dbReference type="EMBL" id="RYR31955.1"/>
    </source>
</evidence>
<dbReference type="PROSITE" id="PS51455">
    <property type="entry name" value="PIPK"/>
    <property type="match status" value="1"/>
</dbReference>
<dbReference type="EMBL" id="SDMP01000011">
    <property type="protein sequence ID" value="RYR31955.1"/>
    <property type="molecule type" value="Genomic_DNA"/>
</dbReference>
<dbReference type="PANTHER" id="PTHR23086:SF115">
    <property type="entry name" value="PHOSPHATIDYLINOSITOL 4-PHOSPHATE 5-KINASE"/>
    <property type="match status" value="1"/>
</dbReference>
<dbReference type="InterPro" id="IPR002498">
    <property type="entry name" value="PInositol-4-P-4/5-kinase_core"/>
</dbReference>
<evidence type="ECO:0000259" key="4">
    <source>
        <dbReference type="PROSITE" id="PS51455"/>
    </source>
</evidence>
<dbReference type="Pfam" id="PF01504">
    <property type="entry name" value="PIP5K"/>
    <property type="match status" value="1"/>
</dbReference>
<organism evidence="5 6">
    <name type="scientific">Arachis hypogaea</name>
    <name type="common">Peanut</name>
    <dbReference type="NCBI Taxonomy" id="3818"/>
    <lineage>
        <taxon>Eukaryota</taxon>
        <taxon>Viridiplantae</taxon>
        <taxon>Streptophyta</taxon>
        <taxon>Embryophyta</taxon>
        <taxon>Tracheophyta</taxon>
        <taxon>Spermatophyta</taxon>
        <taxon>Magnoliopsida</taxon>
        <taxon>eudicotyledons</taxon>
        <taxon>Gunneridae</taxon>
        <taxon>Pentapetalae</taxon>
        <taxon>rosids</taxon>
        <taxon>fabids</taxon>
        <taxon>Fabales</taxon>
        <taxon>Fabaceae</taxon>
        <taxon>Papilionoideae</taxon>
        <taxon>50 kb inversion clade</taxon>
        <taxon>dalbergioids sensu lato</taxon>
        <taxon>Dalbergieae</taxon>
        <taxon>Pterocarpus clade</taxon>
        <taxon>Arachis</taxon>
    </lineage>
</organism>
<dbReference type="InterPro" id="IPR046758">
    <property type="entry name" value="Sey1/RHD3-like_3HB"/>
</dbReference>